<proteinExistence type="predicted"/>
<reference evidence="2" key="1">
    <citation type="journal article" date="2023" name="Nat. Plants">
        <title>Single-cell RNA sequencing provides a high-resolution roadmap for understanding the multicellular compartmentation of specialized metabolism.</title>
        <authorList>
            <person name="Sun S."/>
            <person name="Shen X."/>
            <person name="Li Y."/>
            <person name="Li Y."/>
            <person name="Wang S."/>
            <person name="Li R."/>
            <person name="Zhang H."/>
            <person name="Shen G."/>
            <person name="Guo B."/>
            <person name="Wei J."/>
            <person name="Xu J."/>
            <person name="St-Pierre B."/>
            <person name="Chen S."/>
            <person name="Sun C."/>
        </authorList>
    </citation>
    <scope>NUCLEOTIDE SEQUENCE [LARGE SCALE GENOMIC DNA]</scope>
</reference>
<evidence type="ECO:0000313" key="2">
    <source>
        <dbReference type="Proteomes" id="UP001060085"/>
    </source>
</evidence>
<comment type="caution">
    <text evidence="1">The sequence shown here is derived from an EMBL/GenBank/DDBJ whole genome shotgun (WGS) entry which is preliminary data.</text>
</comment>
<name>A0ACC0B740_CATRO</name>
<protein>
    <submittedName>
        <fullName evidence="1">Uncharacterized protein</fullName>
    </submittedName>
</protein>
<evidence type="ECO:0000313" key="1">
    <source>
        <dbReference type="EMBL" id="KAI5668392.1"/>
    </source>
</evidence>
<accession>A0ACC0B740</accession>
<keyword evidence="2" id="KW-1185">Reference proteome</keyword>
<gene>
    <name evidence="1" type="ORF">M9H77_18245</name>
</gene>
<organism evidence="1 2">
    <name type="scientific">Catharanthus roseus</name>
    <name type="common">Madagascar periwinkle</name>
    <name type="synonym">Vinca rosea</name>
    <dbReference type="NCBI Taxonomy" id="4058"/>
    <lineage>
        <taxon>Eukaryota</taxon>
        <taxon>Viridiplantae</taxon>
        <taxon>Streptophyta</taxon>
        <taxon>Embryophyta</taxon>
        <taxon>Tracheophyta</taxon>
        <taxon>Spermatophyta</taxon>
        <taxon>Magnoliopsida</taxon>
        <taxon>eudicotyledons</taxon>
        <taxon>Gunneridae</taxon>
        <taxon>Pentapetalae</taxon>
        <taxon>asterids</taxon>
        <taxon>lamiids</taxon>
        <taxon>Gentianales</taxon>
        <taxon>Apocynaceae</taxon>
        <taxon>Rauvolfioideae</taxon>
        <taxon>Vinceae</taxon>
        <taxon>Catharanthinae</taxon>
        <taxon>Catharanthus</taxon>
    </lineage>
</organism>
<sequence>MPGGPSWQHPNLFLCLPQFLIPLLLSVSVNSSVATTQNWLFGFTLLRPFWSPNISVPLFYTEASRPVFWIEEESVVRFSNTSSDFKDPFLRVVIRFHHLFCGGFVYVTELITSVLSPTVVSEPEGDLIFLVSGVCYIPPSMQTSFETSQTRPFKV</sequence>
<dbReference type="EMBL" id="CM044704">
    <property type="protein sequence ID" value="KAI5668392.1"/>
    <property type="molecule type" value="Genomic_DNA"/>
</dbReference>
<dbReference type="Proteomes" id="UP001060085">
    <property type="component" value="Linkage Group LG04"/>
</dbReference>